<proteinExistence type="predicted"/>
<reference evidence="1 2" key="1">
    <citation type="submission" date="2024-06" db="EMBL/GenBank/DDBJ databases">
        <title>A chromosome level genome sequence of Diviner's sage (Salvia divinorum).</title>
        <authorList>
            <person name="Ford S.A."/>
            <person name="Ro D.-K."/>
            <person name="Ness R.W."/>
            <person name="Phillips M.A."/>
        </authorList>
    </citation>
    <scope>NUCLEOTIDE SEQUENCE [LARGE SCALE GENOMIC DNA]</scope>
    <source>
        <strain evidence="1">SAF-2024a</strain>
        <tissue evidence="1">Leaf</tissue>
    </source>
</reference>
<name>A0ABD1FKL6_SALDI</name>
<accession>A0ABD1FKL6</accession>
<dbReference type="AlphaFoldDB" id="A0ABD1FKL6"/>
<organism evidence="1 2">
    <name type="scientific">Salvia divinorum</name>
    <name type="common">Maria pastora</name>
    <name type="synonym">Diviner's sage</name>
    <dbReference type="NCBI Taxonomy" id="28513"/>
    <lineage>
        <taxon>Eukaryota</taxon>
        <taxon>Viridiplantae</taxon>
        <taxon>Streptophyta</taxon>
        <taxon>Embryophyta</taxon>
        <taxon>Tracheophyta</taxon>
        <taxon>Spermatophyta</taxon>
        <taxon>Magnoliopsida</taxon>
        <taxon>eudicotyledons</taxon>
        <taxon>Gunneridae</taxon>
        <taxon>Pentapetalae</taxon>
        <taxon>asterids</taxon>
        <taxon>lamiids</taxon>
        <taxon>Lamiales</taxon>
        <taxon>Lamiaceae</taxon>
        <taxon>Nepetoideae</taxon>
        <taxon>Mentheae</taxon>
        <taxon>Salviinae</taxon>
        <taxon>Salvia</taxon>
        <taxon>Salvia subgen. Calosphace</taxon>
    </lineage>
</organism>
<dbReference type="Proteomes" id="UP001567538">
    <property type="component" value="Unassembled WGS sequence"/>
</dbReference>
<protein>
    <submittedName>
        <fullName evidence="1">Uncharacterized protein</fullName>
    </submittedName>
</protein>
<gene>
    <name evidence="1" type="ORF">AAHA92_32398</name>
</gene>
<evidence type="ECO:0000313" key="1">
    <source>
        <dbReference type="EMBL" id="KAL1532380.1"/>
    </source>
</evidence>
<sequence>MAVEMMGMRYWRNQSEPCDAVVSDALNNVLIFMSDTGGVIELLPRLLRQLLLKNLVKNIRSYTMTMTMTL</sequence>
<dbReference type="EMBL" id="JBEAFC010000014">
    <property type="protein sequence ID" value="KAL1532380.1"/>
    <property type="molecule type" value="Genomic_DNA"/>
</dbReference>
<evidence type="ECO:0000313" key="2">
    <source>
        <dbReference type="Proteomes" id="UP001567538"/>
    </source>
</evidence>
<comment type="caution">
    <text evidence="1">The sequence shown here is derived from an EMBL/GenBank/DDBJ whole genome shotgun (WGS) entry which is preliminary data.</text>
</comment>
<keyword evidence="2" id="KW-1185">Reference proteome</keyword>